<comment type="caution">
    <text evidence="1">The sequence shown here is derived from an EMBL/GenBank/DDBJ whole genome shotgun (WGS) entry which is preliminary data.</text>
</comment>
<proteinExistence type="predicted"/>
<accession>A0ABC8RDD2</accession>
<dbReference type="PANTHER" id="PTHR31604:SF54">
    <property type="entry name" value="PROTEIN SHI RELATED SEQUENCE 1"/>
    <property type="match status" value="1"/>
</dbReference>
<evidence type="ECO:0000313" key="2">
    <source>
        <dbReference type="Proteomes" id="UP001642360"/>
    </source>
</evidence>
<dbReference type="EMBL" id="CAUOFW020001012">
    <property type="protein sequence ID" value="CAK9140082.1"/>
    <property type="molecule type" value="Genomic_DNA"/>
</dbReference>
<dbReference type="AlphaFoldDB" id="A0ABC8RDD2"/>
<dbReference type="NCBIfam" id="TIGR01624">
    <property type="entry name" value="LRP1_Cterm"/>
    <property type="match status" value="1"/>
</dbReference>
<protein>
    <submittedName>
        <fullName evidence="1">Uncharacterized protein</fullName>
    </submittedName>
</protein>
<dbReference type="Pfam" id="PF05142">
    <property type="entry name" value="DUF702"/>
    <property type="match status" value="1"/>
</dbReference>
<name>A0ABC8RDD2_9AQUA</name>
<dbReference type="Proteomes" id="UP001642360">
    <property type="component" value="Unassembled WGS sequence"/>
</dbReference>
<evidence type="ECO:0000313" key="1">
    <source>
        <dbReference type="EMBL" id="CAK9140082.1"/>
    </source>
</evidence>
<dbReference type="PANTHER" id="PTHR31604">
    <property type="entry name" value="PROTEIN LATERAL ROOT PRIMORDIUM 1"/>
    <property type="match status" value="1"/>
</dbReference>
<dbReference type="InterPro" id="IPR007818">
    <property type="entry name" value="SHI"/>
</dbReference>
<keyword evidence="2" id="KW-1185">Reference proteome</keyword>
<dbReference type="InterPro" id="IPR006511">
    <property type="entry name" value="SHI_C"/>
</dbReference>
<sequence length="182" mass="19997">MPRETVYTFAAGLAVKAEGFSAKPTFKVLGFLFLEDVQGIYSFPIFNNSTTQKQALRDSDRIHHQAGKFPAEGSFPAVFRCVRMSSGDDAVDQFAYQTSVNIAGHIFKGILYDQGPESLHIARESSSSALQQPNFINSAASIGTASLSYPNPFNALMPAFRFLSKISHEENQYSTTAKNLKD</sequence>
<reference evidence="1 2" key="1">
    <citation type="submission" date="2024-02" db="EMBL/GenBank/DDBJ databases">
        <authorList>
            <person name="Vignale AGUSTIN F."/>
            <person name="Sosa J E."/>
            <person name="Modenutti C."/>
        </authorList>
    </citation>
    <scope>NUCLEOTIDE SEQUENCE [LARGE SCALE GENOMIC DNA]</scope>
</reference>
<gene>
    <name evidence="1" type="ORF">ILEXP_LOCUS7504</name>
</gene>
<organism evidence="1 2">
    <name type="scientific">Ilex paraguariensis</name>
    <name type="common">yerba mate</name>
    <dbReference type="NCBI Taxonomy" id="185542"/>
    <lineage>
        <taxon>Eukaryota</taxon>
        <taxon>Viridiplantae</taxon>
        <taxon>Streptophyta</taxon>
        <taxon>Embryophyta</taxon>
        <taxon>Tracheophyta</taxon>
        <taxon>Spermatophyta</taxon>
        <taxon>Magnoliopsida</taxon>
        <taxon>eudicotyledons</taxon>
        <taxon>Gunneridae</taxon>
        <taxon>Pentapetalae</taxon>
        <taxon>asterids</taxon>
        <taxon>campanulids</taxon>
        <taxon>Aquifoliales</taxon>
        <taxon>Aquifoliaceae</taxon>
        <taxon>Ilex</taxon>
    </lineage>
</organism>